<dbReference type="Proteomes" id="UP001595907">
    <property type="component" value="Unassembled WGS sequence"/>
</dbReference>
<proteinExistence type="predicted"/>
<dbReference type="EMBL" id="JBHSCZ010000001">
    <property type="protein sequence ID" value="MFC4261674.1"/>
    <property type="molecule type" value="Genomic_DNA"/>
</dbReference>
<gene>
    <name evidence="2" type="ORF">ACFOWM_02180</name>
</gene>
<dbReference type="Pfam" id="PF18939">
    <property type="entry name" value="DUF5686"/>
    <property type="match status" value="1"/>
</dbReference>
<dbReference type="InterPro" id="IPR008969">
    <property type="entry name" value="CarboxyPept-like_regulatory"/>
</dbReference>
<dbReference type="InterPro" id="IPR043741">
    <property type="entry name" value="DUF5686"/>
</dbReference>
<keyword evidence="3" id="KW-1185">Reference proteome</keyword>
<keyword evidence="1" id="KW-0732">Signal</keyword>
<accession>A0ABV8QRV0</accession>
<dbReference type="Pfam" id="PF13715">
    <property type="entry name" value="CarbopepD_reg_2"/>
    <property type="match status" value="1"/>
</dbReference>
<sequence length="847" mass="95685">MRLYILAILLCCQFNVIAQKVTGTIFTAQGDLLPYSSITIKGTTKGTSANEKAKYAMTVAPGTYTFVCQHLGYAAVEKKITVTGDVELSFVLSDVKLNLETVVIRNDREDPAYEIIRNAIKKRNYFSKQVNQFTCNIYGKDLIKLNALPKRILGRKVPDEDRKDMGLDSSGKGIIYLAENISKVSIQQPDKLKLEVISSRVSGSDGFGFSFPSFISLYNNNVKVFTERLNPRGFVSPIADGAIGFYKFKFLGTFFENGKSISSIRVTPRRLYEPLFSGIINIIDDEWSIHSFDLMLTKTAQLEIMDTLQITQLHVAIDNDIRRVKNQLLHFNVRQLGIDVTGNFLTVYSDYNINPKFPKKYFDNVVIKYDTGVNKKSKAYWDTVRAVPLEQEEMLDYQKKDSILKVTKDSSMSKRYIDSVNKSQRKIKPLDIFTAGIGRYRYNKKGSINWRIEPLVQNAEYNPAEGVVVQLKGAISKNLYNSRSSVALFPVIRYGFSNTHLNAYASLVYNIRTQDSARKLKRYAIAVSGGKRVSEFNKQGVIPPLNNSISTLFYGKNYMKTYENTFGAVTFSKRYESGVRLAVSGLYENRIPLNNTTNFTFYKKDSIKITPNYPVEQLSSQFQQHQAAIIAVSFSFKPGQRYIQFPNYKASIGSKYPTFTLNYSKGINKVFGSDVDFDKWSFNIQDDKNLKLAGLLKYKIGVGGFLNNKQVFFQDYQHFNGNRTAGASAYVNSYQLASYYANSTNANVYAIGHLEHHFNGLFTNKIPFFRKLNWNLVAGSNAFYVNKNNHYVEVFGGIENILKVFRVDVVVGYDQKNNTSSGIRIGAGGLLGASFNRGANNNIDIGF</sequence>
<feature type="signal peptide" evidence="1">
    <location>
        <begin position="1"/>
        <end position="18"/>
    </location>
</feature>
<dbReference type="RefSeq" id="WP_379706463.1">
    <property type="nucleotide sequence ID" value="NZ_JBHSCZ010000001.1"/>
</dbReference>
<evidence type="ECO:0000256" key="1">
    <source>
        <dbReference type="SAM" id="SignalP"/>
    </source>
</evidence>
<reference evidence="3" key="1">
    <citation type="journal article" date="2019" name="Int. J. Syst. Evol. Microbiol.">
        <title>The Global Catalogue of Microorganisms (GCM) 10K type strain sequencing project: providing services to taxonomists for standard genome sequencing and annotation.</title>
        <authorList>
            <consortium name="The Broad Institute Genomics Platform"/>
            <consortium name="The Broad Institute Genome Sequencing Center for Infectious Disease"/>
            <person name="Wu L."/>
            <person name="Ma J."/>
        </authorList>
    </citation>
    <scope>NUCLEOTIDE SEQUENCE [LARGE SCALE GENOMIC DNA]</scope>
    <source>
        <strain evidence="3">CECT 8289</strain>
    </source>
</reference>
<evidence type="ECO:0000313" key="2">
    <source>
        <dbReference type="EMBL" id="MFC4261674.1"/>
    </source>
</evidence>
<comment type="caution">
    <text evidence="2">The sequence shown here is derived from an EMBL/GenBank/DDBJ whole genome shotgun (WGS) entry which is preliminary data.</text>
</comment>
<protein>
    <submittedName>
        <fullName evidence="2">DUF5686 and carboxypeptidase regulatory-like domain-containing protein</fullName>
    </submittedName>
</protein>
<organism evidence="2 3">
    <name type="scientific">Ferruginibacter yonginensis</name>
    <dbReference type="NCBI Taxonomy" id="1310416"/>
    <lineage>
        <taxon>Bacteria</taxon>
        <taxon>Pseudomonadati</taxon>
        <taxon>Bacteroidota</taxon>
        <taxon>Chitinophagia</taxon>
        <taxon>Chitinophagales</taxon>
        <taxon>Chitinophagaceae</taxon>
        <taxon>Ferruginibacter</taxon>
    </lineage>
</organism>
<feature type="chain" id="PRO_5045259205" evidence="1">
    <location>
        <begin position="19"/>
        <end position="847"/>
    </location>
</feature>
<evidence type="ECO:0000313" key="3">
    <source>
        <dbReference type="Proteomes" id="UP001595907"/>
    </source>
</evidence>
<dbReference type="Gene3D" id="2.60.40.1120">
    <property type="entry name" value="Carboxypeptidase-like, regulatory domain"/>
    <property type="match status" value="1"/>
</dbReference>
<dbReference type="SUPFAM" id="SSF49464">
    <property type="entry name" value="Carboxypeptidase regulatory domain-like"/>
    <property type="match status" value="1"/>
</dbReference>
<name>A0ABV8QRV0_9BACT</name>